<dbReference type="PANTHER" id="PTHR47435:SF4">
    <property type="entry name" value="KELCH REPEAT PROTEIN (AFU_ORTHOLOGUE AFUA_5G12780)"/>
    <property type="match status" value="1"/>
</dbReference>
<dbReference type="PANTHER" id="PTHR47435">
    <property type="entry name" value="KELCH REPEAT PROTEIN (AFU_ORTHOLOGUE AFUA_5G12780)"/>
    <property type="match status" value="1"/>
</dbReference>
<dbReference type="VEuPathDB" id="FungiDB:ASPSYDRAFT_55369"/>
<dbReference type="GeneID" id="63765100"/>
<dbReference type="Proteomes" id="UP000184356">
    <property type="component" value="Unassembled WGS sequence"/>
</dbReference>
<keyword evidence="1" id="KW-0677">Repeat</keyword>
<keyword evidence="4" id="KW-0812">Transmembrane</keyword>
<evidence type="ECO:0008006" key="7">
    <source>
        <dbReference type="Google" id="ProtNLM"/>
    </source>
</evidence>
<proteinExistence type="predicted"/>
<reference evidence="6" key="1">
    <citation type="journal article" date="2017" name="Genome Biol.">
        <title>Comparative genomics reveals high biological diversity and specific adaptations in the industrially and medically important fungal genus Aspergillus.</title>
        <authorList>
            <person name="de Vries R.P."/>
            <person name="Riley R."/>
            <person name="Wiebenga A."/>
            <person name="Aguilar-Osorio G."/>
            <person name="Amillis S."/>
            <person name="Uchima C.A."/>
            <person name="Anderluh G."/>
            <person name="Asadollahi M."/>
            <person name="Askin M."/>
            <person name="Barry K."/>
            <person name="Battaglia E."/>
            <person name="Bayram O."/>
            <person name="Benocci T."/>
            <person name="Braus-Stromeyer S.A."/>
            <person name="Caldana C."/>
            <person name="Canovas D."/>
            <person name="Cerqueira G.C."/>
            <person name="Chen F."/>
            <person name="Chen W."/>
            <person name="Choi C."/>
            <person name="Clum A."/>
            <person name="Dos Santos R.A."/>
            <person name="Damasio A.R."/>
            <person name="Diallinas G."/>
            <person name="Emri T."/>
            <person name="Fekete E."/>
            <person name="Flipphi M."/>
            <person name="Freyberg S."/>
            <person name="Gallo A."/>
            <person name="Gournas C."/>
            <person name="Habgood R."/>
            <person name="Hainaut M."/>
            <person name="Harispe M.L."/>
            <person name="Henrissat B."/>
            <person name="Hilden K.S."/>
            <person name="Hope R."/>
            <person name="Hossain A."/>
            <person name="Karabika E."/>
            <person name="Karaffa L."/>
            <person name="Karanyi Z."/>
            <person name="Krasevec N."/>
            <person name="Kuo A."/>
            <person name="Kusch H."/>
            <person name="LaButti K."/>
            <person name="Lagendijk E.L."/>
            <person name="Lapidus A."/>
            <person name="Levasseur A."/>
            <person name="Lindquist E."/>
            <person name="Lipzen A."/>
            <person name="Logrieco A.F."/>
            <person name="MacCabe A."/>
            <person name="Maekelae M.R."/>
            <person name="Malavazi I."/>
            <person name="Melin P."/>
            <person name="Meyer V."/>
            <person name="Mielnichuk N."/>
            <person name="Miskei M."/>
            <person name="Molnar A.P."/>
            <person name="Mule G."/>
            <person name="Ngan C.Y."/>
            <person name="Orejas M."/>
            <person name="Orosz E."/>
            <person name="Ouedraogo J.P."/>
            <person name="Overkamp K.M."/>
            <person name="Park H.-S."/>
            <person name="Perrone G."/>
            <person name="Piumi F."/>
            <person name="Punt P.J."/>
            <person name="Ram A.F."/>
            <person name="Ramon A."/>
            <person name="Rauscher S."/>
            <person name="Record E."/>
            <person name="Riano-Pachon D.M."/>
            <person name="Robert V."/>
            <person name="Roehrig J."/>
            <person name="Ruller R."/>
            <person name="Salamov A."/>
            <person name="Salih N.S."/>
            <person name="Samson R.A."/>
            <person name="Sandor E."/>
            <person name="Sanguinetti M."/>
            <person name="Schuetze T."/>
            <person name="Sepcic K."/>
            <person name="Shelest E."/>
            <person name="Sherlock G."/>
            <person name="Sophianopoulou V."/>
            <person name="Squina F.M."/>
            <person name="Sun H."/>
            <person name="Susca A."/>
            <person name="Todd R.B."/>
            <person name="Tsang A."/>
            <person name="Unkles S.E."/>
            <person name="van de Wiele N."/>
            <person name="van Rossen-Uffink D."/>
            <person name="Oliveira J.V."/>
            <person name="Vesth T.C."/>
            <person name="Visser J."/>
            <person name="Yu J.-H."/>
            <person name="Zhou M."/>
            <person name="Andersen M.R."/>
            <person name="Archer D.B."/>
            <person name="Baker S.E."/>
            <person name="Benoit I."/>
            <person name="Brakhage A.A."/>
            <person name="Braus G.H."/>
            <person name="Fischer R."/>
            <person name="Frisvad J.C."/>
            <person name="Goldman G.H."/>
            <person name="Houbraken J."/>
            <person name="Oakley B."/>
            <person name="Pocsi I."/>
            <person name="Scazzocchio C."/>
            <person name="Seiboth B."/>
            <person name="vanKuyk P.A."/>
            <person name="Wortman J."/>
            <person name="Dyer P.S."/>
            <person name="Grigoriev I.V."/>
        </authorList>
    </citation>
    <scope>NUCLEOTIDE SEQUENCE [LARGE SCALE GENOMIC DNA]</scope>
    <source>
        <strain evidence="6">CBS 593.65</strain>
    </source>
</reference>
<evidence type="ECO:0000256" key="1">
    <source>
        <dbReference type="ARBA" id="ARBA00022737"/>
    </source>
</evidence>
<evidence type="ECO:0000256" key="3">
    <source>
        <dbReference type="SAM" id="MobiDB-lite"/>
    </source>
</evidence>
<evidence type="ECO:0000256" key="2">
    <source>
        <dbReference type="ARBA" id="ARBA00023004"/>
    </source>
</evidence>
<dbReference type="Gene3D" id="2.120.10.80">
    <property type="entry name" value="Kelch-type beta propeller"/>
    <property type="match status" value="1"/>
</dbReference>
<dbReference type="GO" id="GO:0019760">
    <property type="term" value="P:glucosinolate metabolic process"/>
    <property type="evidence" value="ECO:0007669"/>
    <property type="project" value="UniProtKB-ARBA"/>
</dbReference>
<keyword evidence="6" id="KW-1185">Reference proteome</keyword>
<feature type="transmembrane region" description="Helical" evidence="4">
    <location>
        <begin position="429"/>
        <end position="451"/>
    </location>
</feature>
<name>A0A1L9TSS7_9EURO</name>
<keyword evidence="2" id="KW-0408">Iron</keyword>
<sequence>MFLFFADEGTPKLTRREVLSDLSGGFCRNWGLAVAIVNDVMYVVGQDGGLFPGDHNASNHYLMTLDLSSSILDLSDGSNYKLSPIDSSVPNVKNQALWPNLENSTLYMYGGRFAANTSTDNGPWTYTIKDDSWQLQPITVKPTRLVYGAYTEATDIQAAYWVGGLQSRDTTTTIEDSTNIFAKGMIQLNTTTGEYTLLDAPFTPVQEGSLSYLPYGEMGILVFIGGEVPSDWNAVDPTMTPVIYDIAAAKWYNQTTAGTATSRTQFCASVQHDASSSSYQIYVIGGADYNTQDTTTDINYLSIPSFKWFSARPLQQARMSLTCATYGRQVFGIGGRLAWANGFEAGCYDMPAFIYDAGNGTAGSIFDRSLSPYVLPSSTSRDINESPYPSLWADPALKSLFATTTNSTNNRTDSTSVGDSSSTSAKKAAIGGGVAGGVVGAALIISLLWYVTSRRQQAEPEQTQSDHEWHHATKAPVINELSAGELRPELDSQTRAELQAGERFELDTGRGV</sequence>
<dbReference type="EMBL" id="KV878583">
    <property type="protein sequence ID" value="OJJ62489.1"/>
    <property type="molecule type" value="Genomic_DNA"/>
</dbReference>
<protein>
    <recommendedName>
        <fullName evidence="7">Kelch repeat protein</fullName>
    </recommendedName>
</protein>
<evidence type="ECO:0000256" key="4">
    <source>
        <dbReference type="SAM" id="Phobius"/>
    </source>
</evidence>
<dbReference type="InterPro" id="IPR015915">
    <property type="entry name" value="Kelch-typ_b-propeller"/>
</dbReference>
<feature type="region of interest" description="Disordered" evidence="3">
    <location>
        <begin position="404"/>
        <end position="426"/>
    </location>
</feature>
<accession>A0A1L9TSS7</accession>
<evidence type="ECO:0000313" key="5">
    <source>
        <dbReference type="EMBL" id="OJJ62489.1"/>
    </source>
</evidence>
<dbReference type="AlphaFoldDB" id="A0A1L9TSS7"/>
<organism evidence="5 6">
    <name type="scientific">Aspergillus sydowii CBS 593.65</name>
    <dbReference type="NCBI Taxonomy" id="1036612"/>
    <lineage>
        <taxon>Eukaryota</taxon>
        <taxon>Fungi</taxon>
        <taxon>Dikarya</taxon>
        <taxon>Ascomycota</taxon>
        <taxon>Pezizomycotina</taxon>
        <taxon>Eurotiomycetes</taxon>
        <taxon>Eurotiomycetidae</taxon>
        <taxon>Eurotiales</taxon>
        <taxon>Aspergillaceae</taxon>
        <taxon>Aspergillus</taxon>
        <taxon>Aspergillus subgen. Nidulantes</taxon>
    </lineage>
</organism>
<gene>
    <name evidence="5" type="ORF">ASPSYDRAFT_55369</name>
</gene>
<dbReference type="OrthoDB" id="10251809at2759"/>
<keyword evidence="4" id="KW-1133">Transmembrane helix</keyword>
<dbReference type="RefSeq" id="XP_040706295.1">
    <property type="nucleotide sequence ID" value="XM_040849027.1"/>
</dbReference>
<evidence type="ECO:0000313" key="6">
    <source>
        <dbReference type="Proteomes" id="UP000184356"/>
    </source>
</evidence>
<keyword evidence="4" id="KW-0472">Membrane</keyword>
<dbReference type="SUPFAM" id="SSF117281">
    <property type="entry name" value="Kelch motif"/>
    <property type="match status" value="1"/>
</dbReference>